<dbReference type="InterPro" id="IPR027385">
    <property type="entry name" value="Beta-barrel_OMP"/>
</dbReference>
<keyword evidence="1" id="KW-0732">Signal</keyword>
<accession>A0A2T4N8A3</accession>
<gene>
    <name evidence="3" type="ORF">DAA48_00585</name>
</gene>
<evidence type="ECO:0000256" key="1">
    <source>
        <dbReference type="ARBA" id="ARBA00022729"/>
    </source>
</evidence>
<sequence length="206" mass="22366">MKRVGIVMMGLLLPLGPVWSAEAATTSGWQVTPFFGYSSAIDFEKIDEVQPVPVSASFDSLQGQGSGSWGLFISKEVDDPGMIELLYSHQSTTLSSDQPDRLTVDTLHFAGALTLSDNLMAPYIGAGIGVTRFAAYDSEVTPSMSLALGVQPRLAEHLALRAEVRGYGSLVNDNNQFLCNPEQCVFKVRGELVTQWQANIGLTFRF</sequence>
<name>A0A2T4N8A3_AERVE</name>
<dbReference type="InterPro" id="IPR011250">
    <property type="entry name" value="OMP/PagP_B-barrel"/>
</dbReference>
<evidence type="ECO:0000313" key="4">
    <source>
        <dbReference type="Proteomes" id="UP000241986"/>
    </source>
</evidence>
<dbReference type="Pfam" id="PF13505">
    <property type="entry name" value="OMP_b-brl"/>
    <property type="match status" value="1"/>
</dbReference>
<organism evidence="3 4">
    <name type="scientific">Aeromonas veronii</name>
    <dbReference type="NCBI Taxonomy" id="654"/>
    <lineage>
        <taxon>Bacteria</taxon>
        <taxon>Pseudomonadati</taxon>
        <taxon>Pseudomonadota</taxon>
        <taxon>Gammaproteobacteria</taxon>
        <taxon>Aeromonadales</taxon>
        <taxon>Aeromonadaceae</taxon>
        <taxon>Aeromonas</taxon>
    </lineage>
</organism>
<dbReference type="Proteomes" id="UP000241986">
    <property type="component" value="Unassembled WGS sequence"/>
</dbReference>
<dbReference type="SUPFAM" id="SSF56925">
    <property type="entry name" value="OMPA-like"/>
    <property type="match status" value="1"/>
</dbReference>
<comment type="caution">
    <text evidence="3">The sequence shown here is derived from an EMBL/GenBank/DDBJ whole genome shotgun (WGS) entry which is preliminary data.</text>
</comment>
<reference evidence="3 4" key="1">
    <citation type="submission" date="2018-03" db="EMBL/GenBank/DDBJ databases">
        <title>Aeromonas veronii whole genome sequencing and analysis.</title>
        <authorList>
            <person name="Xie H."/>
            <person name="Liu T."/>
            <person name="Wang K."/>
        </authorList>
    </citation>
    <scope>NUCLEOTIDE SEQUENCE [LARGE SCALE GENOMIC DNA]</scope>
    <source>
        <strain evidence="3 4">XH.VA.1</strain>
    </source>
</reference>
<protein>
    <recommendedName>
        <fullName evidence="2">Outer membrane protein beta-barrel domain-containing protein</fullName>
    </recommendedName>
</protein>
<evidence type="ECO:0000313" key="3">
    <source>
        <dbReference type="EMBL" id="PTH83054.1"/>
    </source>
</evidence>
<evidence type="ECO:0000259" key="2">
    <source>
        <dbReference type="Pfam" id="PF13505"/>
    </source>
</evidence>
<proteinExistence type="predicted"/>
<dbReference type="EMBL" id="PZKL01000003">
    <property type="protein sequence ID" value="PTH83054.1"/>
    <property type="molecule type" value="Genomic_DNA"/>
</dbReference>
<dbReference type="AlphaFoldDB" id="A0A2T4N8A3"/>
<dbReference type="Gene3D" id="2.40.160.20">
    <property type="match status" value="1"/>
</dbReference>
<feature type="domain" description="Outer membrane protein beta-barrel" evidence="2">
    <location>
        <begin position="14"/>
        <end position="170"/>
    </location>
</feature>
<dbReference type="RefSeq" id="WP_107682261.1">
    <property type="nucleotide sequence ID" value="NZ_CAWQUB010000001.1"/>
</dbReference>